<dbReference type="EMBL" id="JADJNC010000014">
    <property type="protein sequence ID" value="MBK7423409.1"/>
    <property type="molecule type" value="Genomic_DNA"/>
</dbReference>
<evidence type="ECO:0000313" key="2">
    <source>
        <dbReference type="EMBL" id="MBK7423409.1"/>
    </source>
</evidence>
<reference evidence="2" key="1">
    <citation type="submission" date="2020-10" db="EMBL/GenBank/DDBJ databases">
        <title>Connecting structure to function with the recovery of over 1000 high-quality activated sludge metagenome-assembled genomes encoding full-length rRNA genes using long-read sequencing.</title>
        <authorList>
            <person name="Singleton C.M."/>
            <person name="Petriglieri F."/>
            <person name="Kristensen J.M."/>
            <person name="Kirkegaard R.H."/>
            <person name="Michaelsen T.Y."/>
            <person name="Andersen M.H."/>
            <person name="Karst S.M."/>
            <person name="Dueholm M.S."/>
            <person name="Nielsen P.H."/>
            <person name="Albertsen M."/>
        </authorList>
    </citation>
    <scope>NUCLEOTIDE SEQUENCE</scope>
    <source>
        <strain evidence="2">EsbW_18-Q3-R4-48_MAXAC.044</strain>
    </source>
</reference>
<keyword evidence="1" id="KW-0472">Membrane</keyword>
<protein>
    <submittedName>
        <fullName evidence="2">Uncharacterized protein</fullName>
    </submittedName>
</protein>
<organism evidence="2 3">
    <name type="scientific">Candidatus Propionivibrio dominans</name>
    <dbReference type="NCBI Taxonomy" id="2954373"/>
    <lineage>
        <taxon>Bacteria</taxon>
        <taxon>Pseudomonadati</taxon>
        <taxon>Pseudomonadota</taxon>
        <taxon>Betaproteobacteria</taxon>
        <taxon>Rhodocyclales</taxon>
        <taxon>Rhodocyclaceae</taxon>
        <taxon>Propionivibrio</taxon>
    </lineage>
</organism>
<accession>A0A9D7IHC4</accession>
<keyword evidence="1" id="KW-0812">Transmembrane</keyword>
<evidence type="ECO:0000313" key="3">
    <source>
        <dbReference type="Proteomes" id="UP000886602"/>
    </source>
</evidence>
<evidence type="ECO:0000256" key="1">
    <source>
        <dbReference type="SAM" id="Phobius"/>
    </source>
</evidence>
<dbReference type="AlphaFoldDB" id="A0A9D7IHC4"/>
<sequence>MTPQAHFMLVAPLEAGREASLRALLATMNSTPGTADPHNAVLPFAAIERLHFARLVVLDDALQVDLHTLGVPRPRLPTVLSFMGDCDGPAHEVLAELVQRAGEGLRLIFAHCEGFGADTDVLAWMQAHDRPIAASYVNWVGRTVRQIKEESALQRVLSASVSRAPVNSVEQARALHSGLRDLVNGEVRAGRLNLTPPAPTPLAWQVAKIAHLLAVPLVGLLVLPLLIVLSPLLVYLLRSRESTDPEICPRPLAGALNELQVLEDIDVSNQYTAIGAVKPGLFRRWLVSALLVLIDYACRHVFTCGFLARVQTIHFARWVFIDDKTRVVFTSNYDGSHQGYMDDFINKVAWGLNLVFSNGVGWPRTRWLILGGARIEQDFKRYQRRHQVPTQVWYKAYPGLSLHDLTRNQRIREGLENTQMSDAQTLAWLRLL</sequence>
<feature type="transmembrane region" description="Helical" evidence="1">
    <location>
        <begin position="209"/>
        <end position="237"/>
    </location>
</feature>
<keyword evidence="1" id="KW-1133">Transmembrane helix</keyword>
<proteinExistence type="predicted"/>
<name>A0A9D7IHC4_9RHOO</name>
<gene>
    <name evidence="2" type="ORF">IPJ48_10110</name>
</gene>
<dbReference type="Proteomes" id="UP000886602">
    <property type="component" value="Unassembled WGS sequence"/>
</dbReference>
<comment type="caution">
    <text evidence="2">The sequence shown here is derived from an EMBL/GenBank/DDBJ whole genome shotgun (WGS) entry which is preliminary data.</text>
</comment>